<feature type="transmembrane region" description="Helical" evidence="9">
    <location>
        <begin position="72"/>
        <end position="89"/>
    </location>
</feature>
<keyword evidence="7 9" id="KW-1133">Transmembrane helix</keyword>
<gene>
    <name evidence="10" type="ORF">RGQ29_013969</name>
</gene>
<evidence type="ECO:0000313" key="11">
    <source>
        <dbReference type="Proteomes" id="UP001324115"/>
    </source>
</evidence>
<evidence type="ECO:0000256" key="2">
    <source>
        <dbReference type="ARBA" id="ARBA00007809"/>
    </source>
</evidence>
<evidence type="ECO:0000256" key="5">
    <source>
        <dbReference type="ARBA" id="ARBA00022692"/>
    </source>
</evidence>
<evidence type="ECO:0000256" key="1">
    <source>
        <dbReference type="ARBA" id="ARBA00004127"/>
    </source>
</evidence>
<feature type="transmembrane region" description="Helical" evidence="9">
    <location>
        <begin position="188"/>
        <end position="209"/>
    </location>
</feature>
<name>A0AAN7J2I3_QUERU</name>
<feature type="transmembrane region" description="Helical" evidence="9">
    <location>
        <begin position="126"/>
        <end position="148"/>
    </location>
</feature>
<comment type="similarity">
    <text evidence="2 9">Belongs to the SWEET sugar transporter family.</text>
</comment>
<dbReference type="Gene3D" id="1.20.1280.290">
    <property type="match status" value="2"/>
</dbReference>
<keyword evidence="11" id="KW-1185">Reference proteome</keyword>
<feature type="transmembrane region" description="Helical" evidence="9">
    <location>
        <begin position="160"/>
        <end position="182"/>
    </location>
</feature>
<comment type="caution">
    <text evidence="9">Lacks conserved residue(s) required for the propagation of feature annotation.</text>
</comment>
<dbReference type="GO" id="GO:0012505">
    <property type="term" value="C:endomembrane system"/>
    <property type="evidence" value="ECO:0007669"/>
    <property type="project" value="UniProtKB-SubCell"/>
</dbReference>
<dbReference type="PANTHER" id="PTHR10791">
    <property type="entry name" value="RAG1-ACTIVATING PROTEIN 1"/>
    <property type="match status" value="1"/>
</dbReference>
<dbReference type="GO" id="GO:0051260">
    <property type="term" value="P:protein homooligomerization"/>
    <property type="evidence" value="ECO:0007669"/>
    <property type="project" value="UniProtKB-ARBA"/>
</dbReference>
<organism evidence="10 11">
    <name type="scientific">Quercus rubra</name>
    <name type="common">Northern red oak</name>
    <name type="synonym">Quercus borealis</name>
    <dbReference type="NCBI Taxonomy" id="3512"/>
    <lineage>
        <taxon>Eukaryota</taxon>
        <taxon>Viridiplantae</taxon>
        <taxon>Streptophyta</taxon>
        <taxon>Embryophyta</taxon>
        <taxon>Tracheophyta</taxon>
        <taxon>Spermatophyta</taxon>
        <taxon>Magnoliopsida</taxon>
        <taxon>eudicotyledons</taxon>
        <taxon>Gunneridae</taxon>
        <taxon>Pentapetalae</taxon>
        <taxon>rosids</taxon>
        <taxon>fabids</taxon>
        <taxon>Fagales</taxon>
        <taxon>Fagaceae</taxon>
        <taxon>Quercus</taxon>
    </lineage>
</organism>
<dbReference type="InterPro" id="IPR047664">
    <property type="entry name" value="SWEET"/>
</dbReference>
<dbReference type="PANTHER" id="PTHR10791:SF142">
    <property type="entry name" value="BIDIRECTIONAL SUGAR TRANSPORTER SWEET16"/>
    <property type="match status" value="1"/>
</dbReference>
<evidence type="ECO:0000256" key="6">
    <source>
        <dbReference type="ARBA" id="ARBA00022737"/>
    </source>
</evidence>
<dbReference type="Proteomes" id="UP001324115">
    <property type="component" value="Unassembled WGS sequence"/>
</dbReference>
<evidence type="ECO:0000256" key="9">
    <source>
        <dbReference type="RuleBase" id="RU910715"/>
    </source>
</evidence>
<sequence length="247" mass="27262">MASLKFIIGIIGNITAVLVFASPIKTFWWVVRKKSTENYSGIPYVATLLNTCLWTFYGHLKPGGLLLETVNGIGIVLQLIFVTLFLIYAPKDMKVKTAYMVGIFNVVFPGLVIAITLLSINERNKQLTIIGILCVGLAVGMYASPLLSMKTVIKTKSVKYMPFSLSFFLFVNAGIWCGYSILTKDCFVGVPNAIGFALGLVQLIIYSIYKYKPKVSDKPEDVMKEEGPTQLVKGIPEVQANDEEAKL</sequence>
<proteinExistence type="inferred from homology"/>
<evidence type="ECO:0000256" key="8">
    <source>
        <dbReference type="ARBA" id="ARBA00023136"/>
    </source>
</evidence>
<dbReference type="GO" id="GO:0051119">
    <property type="term" value="F:sugar transmembrane transporter activity"/>
    <property type="evidence" value="ECO:0007669"/>
    <property type="project" value="InterPro"/>
</dbReference>
<dbReference type="AlphaFoldDB" id="A0AAN7J2I3"/>
<protein>
    <recommendedName>
        <fullName evidence="9">Bidirectional sugar transporter SWEET</fullName>
    </recommendedName>
</protein>
<evidence type="ECO:0000256" key="4">
    <source>
        <dbReference type="ARBA" id="ARBA00022597"/>
    </source>
</evidence>
<keyword evidence="3 9" id="KW-0813">Transport</keyword>
<evidence type="ECO:0000313" key="10">
    <source>
        <dbReference type="EMBL" id="KAK4595692.1"/>
    </source>
</evidence>
<keyword evidence="5 9" id="KW-0812">Transmembrane</keyword>
<evidence type="ECO:0000256" key="7">
    <source>
        <dbReference type="ARBA" id="ARBA00022989"/>
    </source>
</evidence>
<keyword evidence="8 9" id="KW-0472">Membrane</keyword>
<dbReference type="GO" id="GO:0016020">
    <property type="term" value="C:membrane"/>
    <property type="evidence" value="ECO:0007669"/>
    <property type="project" value="InterPro"/>
</dbReference>
<comment type="caution">
    <text evidence="10">The sequence shown here is derived from an EMBL/GenBank/DDBJ whole genome shotgun (WGS) entry which is preliminary data.</text>
</comment>
<dbReference type="FunFam" id="1.20.1280.290:FF:000002">
    <property type="entry name" value="Bidirectional sugar transporter SWEET"/>
    <property type="match status" value="1"/>
</dbReference>
<comment type="subcellular location">
    <subcellularLocation>
        <location evidence="1">Endomembrane system</location>
        <topology evidence="1">Multi-pass membrane protein</topology>
    </subcellularLocation>
</comment>
<accession>A0AAN7J2I3</accession>
<reference evidence="10 11" key="1">
    <citation type="journal article" date="2023" name="G3 (Bethesda)">
        <title>A haplotype-resolved chromosome-scale genome for Quercus rubra L. provides insights into the genetics of adaptive traits for red oak species.</title>
        <authorList>
            <person name="Kapoor B."/>
            <person name="Jenkins J."/>
            <person name="Schmutz J."/>
            <person name="Zhebentyayeva T."/>
            <person name="Kuelheim C."/>
            <person name="Coggeshall M."/>
            <person name="Heim C."/>
            <person name="Lasky J.R."/>
            <person name="Leites L."/>
            <person name="Islam-Faridi N."/>
            <person name="Romero-Severson J."/>
            <person name="DeLeo V.L."/>
            <person name="Lucas S.M."/>
            <person name="Lazic D."/>
            <person name="Gailing O."/>
            <person name="Carlson J."/>
            <person name="Staton M."/>
        </authorList>
    </citation>
    <scope>NUCLEOTIDE SEQUENCE [LARGE SCALE GENOMIC DNA]</scope>
    <source>
        <strain evidence="10">Pseudo-F2</strain>
    </source>
</reference>
<dbReference type="EMBL" id="JAXUIC010000003">
    <property type="protein sequence ID" value="KAK4595692.1"/>
    <property type="molecule type" value="Genomic_DNA"/>
</dbReference>
<dbReference type="Pfam" id="PF03083">
    <property type="entry name" value="MtN3_slv"/>
    <property type="match status" value="2"/>
</dbReference>
<dbReference type="InterPro" id="IPR004316">
    <property type="entry name" value="SWEET_rpt"/>
</dbReference>
<evidence type="ECO:0000256" key="3">
    <source>
        <dbReference type="ARBA" id="ARBA00022448"/>
    </source>
</evidence>
<dbReference type="FunFam" id="1.20.1280.290:FF:000001">
    <property type="entry name" value="Bidirectional sugar transporter SWEET"/>
    <property type="match status" value="1"/>
</dbReference>
<keyword evidence="4 9" id="KW-0762">Sugar transport</keyword>
<feature type="transmembrane region" description="Helical" evidence="9">
    <location>
        <begin position="6"/>
        <end position="30"/>
    </location>
</feature>
<keyword evidence="6" id="KW-0677">Repeat</keyword>
<comment type="function">
    <text evidence="9">Mediates both low-affinity uptake and efflux of sugar across the membrane.</text>
</comment>
<feature type="transmembrane region" description="Helical" evidence="9">
    <location>
        <begin position="101"/>
        <end position="120"/>
    </location>
</feature>